<dbReference type="GO" id="GO:0016705">
    <property type="term" value="F:oxidoreductase activity, acting on paired donors, with incorporation or reduction of molecular oxygen"/>
    <property type="evidence" value="ECO:0007669"/>
    <property type="project" value="InterPro"/>
</dbReference>
<evidence type="ECO:0000256" key="1">
    <source>
        <dbReference type="ARBA" id="ARBA00001971"/>
    </source>
</evidence>
<comment type="caution">
    <text evidence="9">The sequence shown here is derived from an EMBL/GenBank/DDBJ whole genome shotgun (WGS) entry which is preliminary data.</text>
</comment>
<dbReference type="GO" id="GO:0005506">
    <property type="term" value="F:iron ion binding"/>
    <property type="evidence" value="ECO:0007669"/>
    <property type="project" value="InterPro"/>
</dbReference>
<dbReference type="InterPro" id="IPR001128">
    <property type="entry name" value="Cyt_P450"/>
</dbReference>
<dbReference type="Pfam" id="PF00067">
    <property type="entry name" value="p450"/>
    <property type="match status" value="2"/>
</dbReference>
<evidence type="ECO:0000256" key="8">
    <source>
        <dbReference type="SAM" id="MobiDB-lite"/>
    </source>
</evidence>
<dbReference type="eggNOG" id="KOG0158">
    <property type="taxonomic scope" value="Eukaryota"/>
</dbReference>
<organism evidence="9 10">
    <name type="scientific">Colletotrichum fioriniae PJ7</name>
    <dbReference type="NCBI Taxonomy" id="1445577"/>
    <lineage>
        <taxon>Eukaryota</taxon>
        <taxon>Fungi</taxon>
        <taxon>Dikarya</taxon>
        <taxon>Ascomycota</taxon>
        <taxon>Pezizomycotina</taxon>
        <taxon>Sordariomycetes</taxon>
        <taxon>Hypocreomycetidae</taxon>
        <taxon>Glomerellales</taxon>
        <taxon>Glomerellaceae</taxon>
        <taxon>Colletotrichum</taxon>
        <taxon>Colletotrichum acutatum species complex</taxon>
    </lineage>
</organism>
<dbReference type="GO" id="GO:0020037">
    <property type="term" value="F:heme binding"/>
    <property type="evidence" value="ECO:0007669"/>
    <property type="project" value="InterPro"/>
</dbReference>
<evidence type="ECO:0000256" key="7">
    <source>
        <dbReference type="PIRSR" id="PIRSR602403-1"/>
    </source>
</evidence>
<reference evidence="9 10" key="1">
    <citation type="submission" date="2014-02" db="EMBL/GenBank/DDBJ databases">
        <title>The genome sequence of Colletotrichum fioriniae PJ7.</title>
        <authorList>
            <person name="Baroncelli R."/>
            <person name="Thon M.R."/>
        </authorList>
    </citation>
    <scope>NUCLEOTIDE SEQUENCE [LARGE SCALE GENOMIC DNA]</scope>
    <source>
        <strain evidence="9 10">PJ7</strain>
    </source>
</reference>
<feature type="binding site" description="axial binding residue" evidence="7">
    <location>
        <position position="520"/>
    </location>
    <ligand>
        <name>heme</name>
        <dbReference type="ChEBI" id="CHEBI:30413"/>
    </ligand>
    <ligandPart>
        <name>Fe</name>
        <dbReference type="ChEBI" id="CHEBI:18248"/>
    </ligandPart>
</feature>
<dbReference type="EMBL" id="JARH01000002">
    <property type="protein sequence ID" value="EXF86622.1"/>
    <property type="molecule type" value="Genomic_DNA"/>
</dbReference>
<dbReference type="PANTHER" id="PTHR24305:SF232">
    <property type="entry name" value="P450, PUTATIVE (EUROFUNG)-RELATED"/>
    <property type="match status" value="1"/>
</dbReference>
<evidence type="ECO:0000256" key="5">
    <source>
        <dbReference type="ARBA" id="ARBA00023004"/>
    </source>
</evidence>
<dbReference type="PRINTS" id="PR00465">
    <property type="entry name" value="EP450IV"/>
</dbReference>
<proteinExistence type="inferred from homology"/>
<dbReference type="AlphaFoldDB" id="A0A010R207"/>
<name>A0A010R207_9PEZI</name>
<keyword evidence="4 7" id="KW-0479">Metal-binding</keyword>
<dbReference type="PRINTS" id="PR00385">
    <property type="entry name" value="P450"/>
</dbReference>
<dbReference type="PANTHER" id="PTHR24305">
    <property type="entry name" value="CYTOCHROME P450"/>
    <property type="match status" value="1"/>
</dbReference>
<gene>
    <name evidence="9" type="ORF">CFIO01_05471</name>
</gene>
<dbReference type="OrthoDB" id="1470350at2759"/>
<dbReference type="InterPro" id="IPR050121">
    <property type="entry name" value="Cytochrome_P450_monoxygenase"/>
</dbReference>
<evidence type="ECO:0000313" key="9">
    <source>
        <dbReference type="EMBL" id="EXF86622.1"/>
    </source>
</evidence>
<dbReference type="InterPro" id="IPR002403">
    <property type="entry name" value="Cyt_P450_E_grp-IV"/>
</dbReference>
<dbReference type="Proteomes" id="UP000020467">
    <property type="component" value="Unassembled WGS sequence"/>
</dbReference>
<evidence type="ECO:0000313" key="10">
    <source>
        <dbReference type="Proteomes" id="UP000020467"/>
    </source>
</evidence>
<sequence>MAGLTTITAAVAAAVLLFGLVYNWLMPKPISGLPHNQDSARRISGDVPYFAEYDKAARFRTRFFYDLVAKHKSAVVQVLLPFSKPLVIVADYRESRDLMAKRSKELSRGYMNNVAWQGFLSEHFIAMEDAHPSFKKSRFLTKDLMTNSFLHSVSAPASHVAISDFIRLWKRKAALSQGLPFETVEDLEGLTYDIMMTAVFGVGYKESTTTKYSKLLEDAGKDAVVPSGSSAQVAKFPSPETPALVKALHVLNVSITAVFGSVFPKLSVFIENLKPKARQALKLKKDAVQAQIDAAVKRADKGGGSSEHKSAVDYVVSREKTAAVEEGREPKYDGMQLNDMLWGYIAGGQDSTHSTLCFTVKYLGAHQEAQQKLRSALRSAYTEPYAQKREPTIEEILRTQVPYLDAFVEETLRLCSPAGAITKETVRDINVLGHIIPKGTTLMFLLTGPTFVQPGVPVDDAKRSETSQKSSGEGVGDWSHSDFPAENFVPERWLQIEGETVKFNNNAGPFMSFSSGPRGCWGKRLAYLELRMIVTLLVWNLEFLKLPAELEDLGLTEGLFTKPKSSMIKLRVISDTE</sequence>
<evidence type="ECO:0000256" key="2">
    <source>
        <dbReference type="ARBA" id="ARBA00010617"/>
    </source>
</evidence>
<dbReference type="InterPro" id="IPR036396">
    <property type="entry name" value="Cyt_P450_sf"/>
</dbReference>
<dbReference type="GO" id="GO:0004497">
    <property type="term" value="F:monooxygenase activity"/>
    <property type="evidence" value="ECO:0007669"/>
    <property type="project" value="UniProtKB-KW"/>
</dbReference>
<comment type="similarity">
    <text evidence="2">Belongs to the cytochrome P450 family.</text>
</comment>
<keyword evidence="6" id="KW-0560">Oxidoreductase</keyword>
<dbReference type="KEGG" id="cfj:CFIO01_05471"/>
<keyword evidence="5 7" id="KW-0408">Iron</keyword>
<dbReference type="HOGENOM" id="CLU_025001_1_0_1"/>
<keyword evidence="10" id="KW-1185">Reference proteome</keyword>
<evidence type="ECO:0000256" key="6">
    <source>
        <dbReference type="ARBA" id="ARBA00023033"/>
    </source>
</evidence>
<evidence type="ECO:0000256" key="4">
    <source>
        <dbReference type="ARBA" id="ARBA00022723"/>
    </source>
</evidence>
<keyword evidence="6" id="KW-0503">Monooxygenase</keyword>
<accession>A0A010R207</accession>
<feature type="region of interest" description="Disordered" evidence="8">
    <location>
        <begin position="457"/>
        <end position="479"/>
    </location>
</feature>
<evidence type="ECO:0000256" key="3">
    <source>
        <dbReference type="ARBA" id="ARBA00022617"/>
    </source>
</evidence>
<protein>
    <submittedName>
        <fullName evidence="9">Cytochrome P450</fullName>
    </submittedName>
</protein>
<comment type="cofactor">
    <cofactor evidence="1 7">
        <name>heme</name>
        <dbReference type="ChEBI" id="CHEBI:30413"/>
    </cofactor>
</comment>
<dbReference type="Gene3D" id="1.10.630.10">
    <property type="entry name" value="Cytochrome P450"/>
    <property type="match status" value="1"/>
</dbReference>
<dbReference type="SUPFAM" id="SSF48264">
    <property type="entry name" value="Cytochrome P450"/>
    <property type="match status" value="1"/>
</dbReference>
<keyword evidence="3 7" id="KW-0349">Heme</keyword>